<dbReference type="EMBL" id="QZKI01000100">
    <property type="protein sequence ID" value="RJP67748.1"/>
    <property type="molecule type" value="Genomic_DNA"/>
</dbReference>
<reference evidence="2 3" key="1">
    <citation type="journal article" date="2017" name="ISME J.">
        <title>Energy and carbon metabolisms in a deep terrestrial subsurface fluid microbial community.</title>
        <authorList>
            <person name="Momper L."/>
            <person name="Jungbluth S.P."/>
            <person name="Lee M.D."/>
            <person name="Amend J.P."/>
        </authorList>
    </citation>
    <scope>NUCLEOTIDE SEQUENCE [LARGE SCALE GENOMIC DNA]</scope>
    <source>
        <strain evidence="2">SURF_17</strain>
    </source>
</reference>
<name>A0A419EUA1_9BACT</name>
<keyword evidence="1" id="KW-0472">Membrane</keyword>
<keyword evidence="1" id="KW-0812">Transmembrane</keyword>
<keyword evidence="1" id="KW-1133">Transmembrane helix</keyword>
<dbReference type="Proteomes" id="UP000285961">
    <property type="component" value="Unassembled WGS sequence"/>
</dbReference>
<proteinExistence type="predicted"/>
<comment type="caution">
    <text evidence="2">The sequence shown here is derived from an EMBL/GenBank/DDBJ whole genome shotgun (WGS) entry which is preliminary data.</text>
</comment>
<feature type="transmembrane region" description="Helical" evidence="1">
    <location>
        <begin position="6"/>
        <end position="26"/>
    </location>
</feature>
<evidence type="ECO:0000256" key="1">
    <source>
        <dbReference type="SAM" id="Phobius"/>
    </source>
</evidence>
<dbReference type="AlphaFoldDB" id="A0A419EUA1"/>
<evidence type="ECO:0000313" key="3">
    <source>
        <dbReference type="Proteomes" id="UP000285961"/>
    </source>
</evidence>
<evidence type="ECO:0000313" key="2">
    <source>
        <dbReference type="EMBL" id="RJP67748.1"/>
    </source>
</evidence>
<organism evidence="2 3">
    <name type="scientific">Candidatus Abyssobacteria bacterium SURF_17</name>
    <dbReference type="NCBI Taxonomy" id="2093361"/>
    <lineage>
        <taxon>Bacteria</taxon>
        <taxon>Pseudomonadati</taxon>
        <taxon>Candidatus Hydrogenedentota</taxon>
        <taxon>Candidatus Abyssobacteria</taxon>
    </lineage>
</organism>
<protein>
    <submittedName>
        <fullName evidence="2">Uncharacterized protein</fullName>
    </submittedName>
</protein>
<accession>A0A419EUA1</accession>
<gene>
    <name evidence="2" type="ORF">C4532_14155</name>
</gene>
<sequence length="116" mass="13316">MFETTIVIGAVVLLLAGVCFLMLCFVHVNRKNRHPRAATVIRRDELVGILARELACLMSGAQWYDKERDMGVGDVRRAQERFKKILLMCRLPMDVEQHDEYAPLDVDRLVVKCAEQ</sequence>